<evidence type="ECO:0000256" key="13">
    <source>
        <dbReference type="ARBA" id="ARBA00023128"/>
    </source>
</evidence>
<reference evidence="19" key="1">
    <citation type="journal article" date="2019" name="Mar. Biol. Res.">
        <title>Mitochondrial gene rearrangement and phylogenetic relationships in the Amphilepidida and Ophiacanthida (Echinodermata, Ophiuroidea).</title>
        <authorList>
            <person name="Lee T."/>
            <person name="Bae Y.J."/>
            <person name="Shin S."/>
        </authorList>
    </citation>
    <scope>NUCLEOTIDE SEQUENCE</scope>
</reference>
<dbReference type="InterPro" id="IPR000260">
    <property type="entry name" value="NADH4_N"/>
</dbReference>
<dbReference type="InterPro" id="IPR010227">
    <property type="entry name" value="NADH_Q_OxRdtase_chainM/4"/>
</dbReference>
<dbReference type="AlphaFoldDB" id="A0A513X074"/>
<evidence type="ECO:0000256" key="2">
    <source>
        <dbReference type="ARBA" id="ARBA00009025"/>
    </source>
</evidence>
<dbReference type="Pfam" id="PF01059">
    <property type="entry name" value="Oxidored_q5_N"/>
    <property type="match status" value="1"/>
</dbReference>
<evidence type="ECO:0000256" key="8">
    <source>
        <dbReference type="ARBA" id="ARBA00022967"/>
    </source>
</evidence>
<evidence type="ECO:0000256" key="10">
    <source>
        <dbReference type="ARBA" id="ARBA00022989"/>
    </source>
</evidence>
<feature type="transmembrane region" description="Helical" evidence="16">
    <location>
        <begin position="190"/>
        <end position="214"/>
    </location>
</feature>
<keyword evidence="14 16" id="KW-0472">Membrane</keyword>
<evidence type="ECO:0000256" key="14">
    <source>
        <dbReference type="ARBA" id="ARBA00023136"/>
    </source>
</evidence>
<dbReference type="GO" id="GO:0015990">
    <property type="term" value="P:electron transport coupled proton transport"/>
    <property type="evidence" value="ECO:0007669"/>
    <property type="project" value="TreeGrafter"/>
</dbReference>
<feature type="domain" description="NADH:quinone oxidoreductase/Mrp antiporter transmembrane" evidence="17">
    <location>
        <begin position="114"/>
        <end position="399"/>
    </location>
</feature>
<keyword evidence="12 16" id="KW-0830">Ubiquinone</keyword>
<dbReference type="GO" id="GO:0042773">
    <property type="term" value="P:ATP synthesis coupled electron transport"/>
    <property type="evidence" value="ECO:0007669"/>
    <property type="project" value="InterPro"/>
</dbReference>
<keyword evidence="5 16" id="KW-0813">Transport</keyword>
<evidence type="ECO:0000256" key="9">
    <source>
        <dbReference type="ARBA" id="ARBA00022982"/>
    </source>
</evidence>
<keyword evidence="10 16" id="KW-1133">Transmembrane helix</keyword>
<dbReference type="Pfam" id="PF00361">
    <property type="entry name" value="Proton_antipo_M"/>
    <property type="match status" value="1"/>
</dbReference>
<keyword evidence="6 16" id="KW-0679">Respiratory chain</keyword>
<comment type="similarity">
    <text evidence="2 16">Belongs to the complex I subunit 4 family.</text>
</comment>
<feature type="transmembrane region" description="Helical" evidence="16">
    <location>
        <begin position="96"/>
        <end position="112"/>
    </location>
</feature>
<dbReference type="PANTHER" id="PTHR43507">
    <property type="entry name" value="NADH-UBIQUINONE OXIDOREDUCTASE CHAIN 4"/>
    <property type="match status" value="1"/>
</dbReference>
<name>A0A513X074_9ECHI</name>
<feature type="domain" description="NADH:ubiquinone oxidoreductase chain 4 N-terminal" evidence="18">
    <location>
        <begin position="1"/>
        <end position="111"/>
    </location>
</feature>
<evidence type="ECO:0000256" key="4">
    <source>
        <dbReference type="ARBA" id="ARBA00021006"/>
    </source>
</evidence>
<evidence type="ECO:0000256" key="12">
    <source>
        <dbReference type="ARBA" id="ARBA00023075"/>
    </source>
</evidence>
<comment type="function">
    <text evidence="16">Core subunit of the mitochondrial membrane respiratory chain NADH dehydrogenase (Complex I) which catalyzes electron transfer from NADH through the respiratory chain, using ubiquinone as an electron acceptor. Essential for the catalytic activity and assembly of complex I.</text>
</comment>
<proteinExistence type="inferred from homology"/>
<keyword evidence="13 16" id="KW-0496">Mitochondrion</keyword>
<evidence type="ECO:0000259" key="18">
    <source>
        <dbReference type="Pfam" id="PF01059"/>
    </source>
</evidence>
<dbReference type="GO" id="GO:0031966">
    <property type="term" value="C:mitochondrial membrane"/>
    <property type="evidence" value="ECO:0007669"/>
    <property type="project" value="UniProtKB-SubCell"/>
</dbReference>
<feature type="transmembrane region" description="Helical" evidence="16">
    <location>
        <begin position="352"/>
        <end position="372"/>
    </location>
</feature>
<comment type="catalytic activity">
    <reaction evidence="15 16">
        <text>a ubiquinone + NADH + 5 H(+)(in) = a ubiquinol + NAD(+) + 4 H(+)(out)</text>
        <dbReference type="Rhea" id="RHEA:29091"/>
        <dbReference type="Rhea" id="RHEA-COMP:9565"/>
        <dbReference type="Rhea" id="RHEA-COMP:9566"/>
        <dbReference type="ChEBI" id="CHEBI:15378"/>
        <dbReference type="ChEBI" id="CHEBI:16389"/>
        <dbReference type="ChEBI" id="CHEBI:17976"/>
        <dbReference type="ChEBI" id="CHEBI:57540"/>
        <dbReference type="ChEBI" id="CHEBI:57945"/>
        <dbReference type="EC" id="7.1.1.2"/>
    </reaction>
</comment>
<comment type="subcellular location">
    <subcellularLocation>
        <location evidence="1 16">Mitochondrion membrane</location>
        <topology evidence="1 16">Multi-pass membrane protein</topology>
    </subcellularLocation>
</comment>
<evidence type="ECO:0000256" key="11">
    <source>
        <dbReference type="ARBA" id="ARBA00023027"/>
    </source>
</evidence>
<dbReference type="InterPro" id="IPR003918">
    <property type="entry name" value="NADH_UbQ_OxRdtase"/>
</dbReference>
<accession>A0A513X074</accession>
<evidence type="ECO:0000256" key="1">
    <source>
        <dbReference type="ARBA" id="ARBA00004225"/>
    </source>
</evidence>
<evidence type="ECO:0000259" key="17">
    <source>
        <dbReference type="Pfam" id="PF00361"/>
    </source>
</evidence>
<keyword evidence="8" id="KW-1278">Translocase</keyword>
<feature type="transmembrane region" description="Helical" evidence="16">
    <location>
        <begin position="284"/>
        <end position="302"/>
    </location>
</feature>
<dbReference type="EMBL" id="MH424435">
    <property type="protein sequence ID" value="QDH07330.1"/>
    <property type="molecule type" value="Genomic_DNA"/>
</dbReference>
<dbReference type="GO" id="GO:0003954">
    <property type="term" value="F:NADH dehydrogenase activity"/>
    <property type="evidence" value="ECO:0007669"/>
    <property type="project" value="TreeGrafter"/>
</dbReference>
<evidence type="ECO:0000256" key="7">
    <source>
        <dbReference type="ARBA" id="ARBA00022692"/>
    </source>
</evidence>
<evidence type="ECO:0000256" key="5">
    <source>
        <dbReference type="ARBA" id="ARBA00022448"/>
    </source>
</evidence>
<keyword evidence="11 16" id="KW-0520">NAD</keyword>
<sequence>MLTLILSTIGLLLTTLLSPFNLLWPTIISQSSFLFLASTIITLNNSSAWNWNAISWNLASDWLSCPLIILSFWLIPVSLLASISQLYNKSNSNNRTFIFLIISILLALIVTFSSTNLIVFFLGFESTLIPTFLIITRWGLQQERIEAGYYFIFYTLIGSLPLFICLLFLYNTNNHSSIPYALVNNTNNGNTFLCIFCIIAFLIKVPIFGFHLWLPKAHVEAPVAGSMILAAILLKMGGYGFIRLTSLLWTFFSFNLSNTLIPFCCWGGALTSIICLTQTDLKSLIAYSSVSHMSFMIAGASLLTSWSIIGSIIMMVAHGIASSALFSIANLYYERNGTRTLIINRGLKSSFLLLPLFWLSFCCANLGLPPLPNSIGELFLISSIFSNSPVNILPIAIGITFTSIFSLTVYQTLNNGAKFTWNNMTWSINEREYLTLSLHLLPLALLVVNPNTMSI</sequence>
<feature type="transmembrane region" description="Helical" evidence="16">
    <location>
        <begin position="53"/>
        <end position="75"/>
    </location>
</feature>
<dbReference type="EC" id="7.1.1.2" evidence="3 16"/>
<evidence type="ECO:0000313" key="19">
    <source>
        <dbReference type="EMBL" id="QDH07330.1"/>
    </source>
</evidence>
<evidence type="ECO:0000256" key="6">
    <source>
        <dbReference type="ARBA" id="ARBA00022660"/>
    </source>
</evidence>
<dbReference type="GO" id="GO:0048039">
    <property type="term" value="F:ubiquinone binding"/>
    <property type="evidence" value="ECO:0007669"/>
    <property type="project" value="TreeGrafter"/>
</dbReference>
<feature type="transmembrane region" description="Helical" evidence="16">
    <location>
        <begin position="392"/>
        <end position="413"/>
    </location>
</feature>
<feature type="transmembrane region" description="Helical" evidence="16">
    <location>
        <begin position="254"/>
        <end position="277"/>
    </location>
</feature>
<organism evidence="19">
    <name type="scientific">Ophiarachnella infernalis</name>
    <dbReference type="NCBI Taxonomy" id="2587522"/>
    <lineage>
        <taxon>Eukaryota</taxon>
        <taxon>Metazoa</taxon>
        <taxon>Echinodermata</taxon>
        <taxon>Eleutherozoa</taxon>
        <taxon>Asterozoa</taxon>
        <taxon>Ophiuroidea</taxon>
        <taxon>Myophiuroidea</taxon>
        <taxon>Metophiurida</taxon>
        <taxon>Ophintegrida</taxon>
        <taxon>Amphilepidida</taxon>
        <taxon>Ophiurina</taxon>
        <taxon>Ophiodermatina</taxon>
        <taxon>Ophiodermatidae</taxon>
        <taxon>Ophiarachnella</taxon>
    </lineage>
</organism>
<evidence type="ECO:0000256" key="16">
    <source>
        <dbReference type="RuleBase" id="RU003297"/>
    </source>
</evidence>
<feature type="transmembrane region" description="Helical" evidence="16">
    <location>
        <begin position="221"/>
        <end position="242"/>
    </location>
</feature>
<evidence type="ECO:0000256" key="15">
    <source>
        <dbReference type="ARBA" id="ARBA00049551"/>
    </source>
</evidence>
<protein>
    <recommendedName>
        <fullName evidence="4 16">NADH-ubiquinone oxidoreductase chain 4</fullName>
        <ecNumber evidence="3 16">7.1.1.2</ecNumber>
    </recommendedName>
</protein>
<dbReference type="NCBIfam" id="TIGR01972">
    <property type="entry name" value="NDH_I_M"/>
    <property type="match status" value="1"/>
</dbReference>
<evidence type="ECO:0000256" key="3">
    <source>
        <dbReference type="ARBA" id="ARBA00012944"/>
    </source>
</evidence>
<feature type="transmembrane region" description="Helical" evidence="16">
    <location>
        <begin position="147"/>
        <end position="170"/>
    </location>
</feature>
<gene>
    <name evidence="19" type="primary">ND4</name>
</gene>
<geneLocation type="mitochondrion" evidence="19"/>
<dbReference type="PRINTS" id="PR01437">
    <property type="entry name" value="NUOXDRDTASE4"/>
</dbReference>
<feature type="transmembrane region" description="Helical" evidence="16">
    <location>
        <begin position="308"/>
        <end position="332"/>
    </location>
</feature>
<dbReference type="InterPro" id="IPR001750">
    <property type="entry name" value="ND/Mrp_TM"/>
</dbReference>
<dbReference type="PANTHER" id="PTHR43507:SF20">
    <property type="entry name" value="NADH-UBIQUINONE OXIDOREDUCTASE CHAIN 4"/>
    <property type="match status" value="1"/>
</dbReference>
<feature type="transmembrane region" description="Helical" evidence="16">
    <location>
        <begin position="118"/>
        <end position="135"/>
    </location>
</feature>
<dbReference type="GO" id="GO:0008137">
    <property type="term" value="F:NADH dehydrogenase (ubiquinone) activity"/>
    <property type="evidence" value="ECO:0007669"/>
    <property type="project" value="UniProtKB-UniRule"/>
</dbReference>
<keyword evidence="9 16" id="KW-0249">Electron transport</keyword>
<keyword evidence="7 16" id="KW-0812">Transmembrane</keyword>